<evidence type="ECO:0000313" key="8">
    <source>
        <dbReference type="EMBL" id="CAB4689888.1"/>
    </source>
</evidence>
<dbReference type="InterPro" id="IPR015424">
    <property type="entry name" value="PyrdxlP-dep_Trfase"/>
</dbReference>
<dbReference type="AlphaFoldDB" id="A0A6J6NZ14"/>
<comment type="cofactor">
    <cofactor evidence="1">
        <name>pyridoxal 5'-phosphate</name>
        <dbReference type="ChEBI" id="CHEBI:597326"/>
    </cofactor>
</comment>
<dbReference type="InterPro" id="IPR008286">
    <property type="entry name" value="Prn/Lys/Arg_de-COase_C"/>
</dbReference>
<dbReference type="PANTHER" id="PTHR43277">
    <property type="entry name" value="ARGININE DECARBOXYLASE"/>
    <property type="match status" value="1"/>
</dbReference>
<dbReference type="InterPro" id="IPR052357">
    <property type="entry name" value="Orn_Lys_Arg_decarboxylase-I"/>
</dbReference>
<reference evidence="8" key="1">
    <citation type="submission" date="2020-05" db="EMBL/GenBank/DDBJ databases">
        <authorList>
            <person name="Chiriac C."/>
            <person name="Salcher M."/>
            <person name="Ghai R."/>
            <person name="Kavagutti S V."/>
        </authorList>
    </citation>
    <scope>NUCLEOTIDE SEQUENCE</scope>
</reference>
<evidence type="ECO:0000259" key="6">
    <source>
        <dbReference type="Pfam" id="PF01276"/>
    </source>
</evidence>
<dbReference type="GO" id="GO:0016831">
    <property type="term" value="F:carboxy-lyase activity"/>
    <property type="evidence" value="ECO:0007669"/>
    <property type="project" value="UniProtKB-KW"/>
</dbReference>
<evidence type="ECO:0000256" key="4">
    <source>
        <dbReference type="ARBA" id="ARBA00022898"/>
    </source>
</evidence>
<evidence type="ECO:0000259" key="7">
    <source>
        <dbReference type="Pfam" id="PF03711"/>
    </source>
</evidence>
<dbReference type="InterPro" id="IPR036633">
    <property type="entry name" value="Prn/Lys/Arg_de-COase_C_sf"/>
</dbReference>
<dbReference type="EMBL" id="CAEZXN010000007">
    <property type="protein sequence ID" value="CAB4689888.1"/>
    <property type="molecule type" value="Genomic_DNA"/>
</dbReference>
<dbReference type="SUPFAM" id="SSF53383">
    <property type="entry name" value="PLP-dependent transferases"/>
    <property type="match status" value="1"/>
</dbReference>
<evidence type="ECO:0000256" key="1">
    <source>
        <dbReference type="ARBA" id="ARBA00001933"/>
    </source>
</evidence>
<feature type="domain" description="Orn/Lys/Arg decarboxylases family 1 pyridoxal-P attachment site" evidence="6">
    <location>
        <begin position="17"/>
        <end position="304"/>
    </location>
</feature>
<dbReference type="Pfam" id="PF03711">
    <property type="entry name" value="OKR_DC_1_C"/>
    <property type="match status" value="1"/>
</dbReference>
<dbReference type="EMBL" id="CAFBAA010000001">
    <property type="protein sequence ID" value="CAB4839930.1"/>
    <property type="molecule type" value="Genomic_DNA"/>
</dbReference>
<evidence type="ECO:0000313" key="9">
    <source>
        <dbReference type="EMBL" id="CAB4839930.1"/>
    </source>
</evidence>
<dbReference type="PANTHER" id="PTHR43277:SF4">
    <property type="entry name" value="ARGININE DECARBOXYLASE"/>
    <property type="match status" value="1"/>
</dbReference>
<dbReference type="Gene3D" id="3.40.640.10">
    <property type="entry name" value="Type I PLP-dependent aspartate aminotransferase-like (Major domain)"/>
    <property type="match status" value="1"/>
</dbReference>
<dbReference type="InterPro" id="IPR000310">
    <property type="entry name" value="Orn/Lys/Arg_deCO2ase_major_dom"/>
</dbReference>
<evidence type="ECO:0000256" key="2">
    <source>
        <dbReference type="ARBA" id="ARBA00010671"/>
    </source>
</evidence>
<protein>
    <submittedName>
        <fullName evidence="8">Unannotated protein</fullName>
    </submittedName>
</protein>
<comment type="similarity">
    <text evidence="2">Belongs to the Orn/Lys/Arg decarboxylase class-I family.</text>
</comment>
<name>A0A6J6NZ14_9ZZZZ</name>
<keyword evidence="3" id="KW-0210">Decarboxylase</keyword>
<keyword evidence="4" id="KW-0663">Pyridoxal phosphate</keyword>
<organism evidence="8">
    <name type="scientific">freshwater metagenome</name>
    <dbReference type="NCBI Taxonomy" id="449393"/>
    <lineage>
        <taxon>unclassified sequences</taxon>
        <taxon>metagenomes</taxon>
        <taxon>ecological metagenomes</taxon>
    </lineage>
</organism>
<dbReference type="InterPro" id="IPR015421">
    <property type="entry name" value="PyrdxlP-dep_Trfase_major"/>
</dbReference>
<dbReference type="Gene3D" id="3.90.100.10">
    <property type="entry name" value="Orn/Lys/Arg decarboxylase, C-terminal domain"/>
    <property type="match status" value="1"/>
</dbReference>
<accession>A0A6J6NZ14</accession>
<proteinExistence type="inferred from homology"/>
<feature type="domain" description="Orn/Lys/Arg decarboxylase C-terminal" evidence="7">
    <location>
        <begin position="414"/>
        <end position="452"/>
    </location>
</feature>
<evidence type="ECO:0000256" key="3">
    <source>
        <dbReference type="ARBA" id="ARBA00022793"/>
    </source>
</evidence>
<gene>
    <name evidence="8" type="ORF">UFOPK2423_00504</name>
    <name evidence="9" type="ORF">UFOPK3266_00015</name>
</gene>
<dbReference type="SUPFAM" id="SSF55904">
    <property type="entry name" value="Ornithine decarboxylase C-terminal domain"/>
    <property type="match status" value="1"/>
</dbReference>
<dbReference type="Pfam" id="PF01276">
    <property type="entry name" value="OKR_DC_1"/>
    <property type="match status" value="1"/>
</dbReference>
<sequence length="483" mass="51536">MSGNSVIPPQELRLHAPLLDAYLRYFEDGITSFSTPGHKQQAALLDLGLGKVVDADIPLYGGLDEMKLTNGTLAAAEKLAAECWNADWARFSTGGSTHGNQALILAIATPGAKIAITRTAHRSLISALVLGGVEPIWLTPEIDEATGIPLGISTAELSRALEHSPTAVFLTEPGYLGTLSPLRELIDLTHERNIPIIIDQAWGAHFGFHPDIPPHAMELGADAMVTSIHKNLPGYCAASLVVANTTRISAARLEQSFEATHTTSPAGAPLASIDGVRALMQLRGHELIQNLLQNIAHFKNDLKEHFGFDLFIDPDRFAPGSFDATKLVIQTHHFGGDGVAIERALTSHGVRVEMADRDTIIPIVTVADDERSFTILANALKASIIAQAPRAVATALSWRISPTFGVSIREAFFSSSEMVSAVEAAGRISADLIAPYPPGVPVVTPGEVLTQEILSGLAEVAAEGVRIAYSTDPTLATYRVLEK</sequence>
<evidence type="ECO:0000256" key="5">
    <source>
        <dbReference type="ARBA" id="ARBA00023239"/>
    </source>
</evidence>
<keyword evidence="5" id="KW-0456">Lyase</keyword>